<evidence type="ECO:0000313" key="2">
    <source>
        <dbReference type="Proteomes" id="UP001212841"/>
    </source>
</evidence>
<protein>
    <submittedName>
        <fullName evidence="1">Uncharacterized protein</fullName>
    </submittedName>
</protein>
<comment type="caution">
    <text evidence="1">The sequence shown here is derived from an EMBL/GenBank/DDBJ whole genome shotgun (WGS) entry which is preliminary data.</text>
</comment>
<organism evidence="1 2">
    <name type="scientific">Rhizophlyctis rosea</name>
    <dbReference type="NCBI Taxonomy" id="64517"/>
    <lineage>
        <taxon>Eukaryota</taxon>
        <taxon>Fungi</taxon>
        <taxon>Fungi incertae sedis</taxon>
        <taxon>Chytridiomycota</taxon>
        <taxon>Chytridiomycota incertae sedis</taxon>
        <taxon>Chytridiomycetes</taxon>
        <taxon>Rhizophlyctidales</taxon>
        <taxon>Rhizophlyctidaceae</taxon>
        <taxon>Rhizophlyctis</taxon>
    </lineage>
</organism>
<dbReference type="EMBL" id="JADGJD010000869">
    <property type="protein sequence ID" value="KAJ3047967.1"/>
    <property type="molecule type" value="Genomic_DNA"/>
</dbReference>
<dbReference type="Proteomes" id="UP001212841">
    <property type="component" value="Unassembled WGS sequence"/>
</dbReference>
<keyword evidence="2" id="KW-1185">Reference proteome</keyword>
<name>A0AAD5X262_9FUNG</name>
<dbReference type="AlphaFoldDB" id="A0AAD5X262"/>
<evidence type="ECO:0000313" key="1">
    <source>
        <dbReference type="EMBL" id="KAJ3047967.1"/>
    </source>
</evidence>
<reference evidence="1" key="1">
    <citation type="submission" date="2020-05" db="EMBL/GenBank/DDBJ databases">
        <title>Phylogenomic resolution of chytrid fungi.</title>
        <authorList>
            <person name="Stajich J.E."/>
            <person name="Amses K."/>
            <person name="Simmons R."/>
            <person name="Seto K."/>
            <person name="Myers J."/>
            <person name="Bonds A."/>
            <person name="Quandt C.A."/>
            <person name="Barry K."/>
            <person name="Liu P."/>
            <person name="Grigoriev I."/>
            <person name="Longcore J.E."/>
            <person name="James T.Y."/>
        </authorList>
    </citation>
    <scope>NUCLEOTIDE SEQUENCE</scope>
    <source>
        <strain evidence="1">JEL0318</strain>
    </source>
</reference>
<sequence>MPFTPTAPVFIPNVSANDMFARSPSPPRNMGSGMSLEQLPEVQMMMQMQEKVGSPAASVPVKSTLKNALGPAKRDVRREVRDKKHVQFREFVIVAHTHSPDEYDRSSLQVSPLTQEDVTELLAYRAEMHATTSVLVRIRQHAIEEQIRLKRQQQQQRQQQQLAAMQFYQTTTSPSPSSKVPAYPTTAWGDAAFIPTTSTVPSYAPHPATSHYGFGNFHHHNPAQLGQPWRTPMMYH</sequence>
<accession>A0AAD5X262</accession>
<gene>
    <name evidence="1" type="ORF">HK097_010998</name>
</gene>
<proteinExistence type="predicted"/>